<gene>
    <name evidence="1" type="ORF">SAMN05421877_109211</name>
</gene>
<name>A0A1H6B778_9SPHI</name>
<reference evidence="2" key="1">
    <citation type="submission" date="2016-10" db="EMBL/GenBank/DDBJ databases">
        <authorList>
            <person name="Varghese N."/>
            <person name="Submissions S."/>
        </authorList>
    </citation>
    <scope>NUCLEOTIDE SEQUENCE [LARGE SCALE GENOMIC DNA]</scope>
    <source>
        <strain evidence="2">DSM 22361</strain>
    </source>
</reference>
<keyword evidence="2" id="KW-1185">Reference proteome</keyword>
<dbReference type="Proteomes" id="UP000236731">
    <property type="component" value="Unassembled WGS sequence"/>
</dbReference>
<dbReference type="EMBL" id="FNUT01000009">
    <property type="protein sequence ID" value="SEG56480.1"/>
    <property type="molecule type" value="Genomic_DNA"/>
</dbReference>
<evidence type="ECO:0000313" key="1">
    <source>
        <dbReference type="EMBL" id="SEG56480.1"/>
    </source>
</evidence>
<sequence length="35" mass="4348">MKKNRFYIKGNLEKSFFVAEFITQFLIRYCKRKLS</sequence>
<evidence type="ECO:0000313" key="2">
    <source>
        <dbReference type="Proteomes" id="UP000236731"/>
    </source>
</evidence>
<organism evidence="1 2">
    <name type="scientific">Sphingobacterium lactis</name>
    <dbReference type="NCBI Taxonomy" id="797291"/>
    <lineage>
        <taxon>Bacteria</taxon>
        <taxon>Pseudomonadati</taxon>
        <taxon>Bacteroidota</taxon>
        <taxon>Sphingobacteriia</taxon>
        <taxon>Sphingobacteriales</taxon>
        <taxon>Sphingobacteriaceae</taxon>
        <taxon>Sphingobacterium</taxon>
    </lineage>
</organism>
<accession>A0A1H6B778</accession>
<proteinExistence type="predicted"/>
<protein>
    <submittedName>
        <fullName evidence="1">Uncharacterized protein</fullName>
    </submittedName>
</protein>
<dbReference type="AlphaFoldDB" id="A0A1H6B778"/>